<evidence type="ECO:0000313" key="4">
    <source>
        <dbReference type="Proteomes" id="UP001268089"/>
    </source>
</evidence>
<dbReference type="Proteomes" id="UP001268089">
    <property type="component" value="Unassembled WGS sequence"/>
</dbReference>
<keyword evidence="1" id="KW-0472">Membrane</keyword>
<feature type="transmembrane region" description="Helical" evidence="1">
    <location>
        <begin position="321"/>
        <end position="343"/>
    </location>
</feature>
<feature type="transmembrane region" description="Helical" evidence="1">
    <location>
        <begin position="225"/>
        <end position="248"/>
    </location>
</feature>
<name>A0ABU1ZJA2_9BURK</name>
<keyword evidence="4" id="KW-1185">Reference proteome</keyword>
<feature type="transmembrane region" description="Helical" evidence="1">
    <location>
        <begin position="163"/>
        <end position="182"/>
    </location>
</feature>
<feature type="transmembrane region" description="Helical" evidence="1">
    <location>
        <begin position="43"/>
        <end position="64"/>
    </location>
</feature>
<organism evidence="3 4">
    <name type="scientific">Rhodoferax saidenbachensis</name>
    <dbReference type="NCBI Taxonomy" id="1484693"/>
    <lineage>
        <taxon>Bacteria</taxon>
        <taxon>Pseudomonadati</taxon>
        <taxon>Pseudomonadota</taxon>
        <taxon>Betaproteobacteria</taxon>
        <taxon>Burkholderiales</taxon>
        <taxon>Comamonadaceae</taxon>
        <taxon>Rhodoferax</taxon>
    </lineage>
</organism>
<sequence>MSTNKSRLEALQVLRAIAAGMVVFVHALSTYRDKVDALMPSTFNFGLGELGVKLFFCISGFIIFASTESLQPGRTSFSYFIRRRLIRIAPLYWCATLIYAAKLALQGNAPEGSSLAYSLLFIPFKDAAGLMRPVLGVGWTLNYEMFFYLVLGVALFAPRALRLILVPVAMLALAWARANGLIVEGAGFWGDALYLLSDTYLLFFVVGIFIAPISKLKTLRSFLSLKWHIACGVVVFALIGLVSASSMLRLSSGQVLALEIAVCGMCVLLSVMATSTAEHNSKLRHVVVWAGDGSYSTYLTHGFVMGSAARLLHIFHLDGVAMLYSAGMVILCTFVGMVIFKFFENPLLKKMNAKLGNL</sequence>
<dbReference type="InterPro" id="IPR050879">
    <property type="entry name" value="Acyltransferase_3"/>
</dbReference>
<dbReference type="EMBL" id="JAVDXO010000002">
    <property type="protein sequence ID" value="MDR7305624.1"/>
    <property type="molecule type" value="Genomic_DNA"/>
</dbReference>
<feature type="domain" description="Acyltransferase 3" evidence="2">
    <location>
        <begin position="10"/>
        <end position="337"/>
    </location>
</feature>
<evidence type="ECO:0000259" key="2">
    <source>
        <dbReference type="Pfam" id="PF01757"/>
    </source>
</evidence>
<keyword evidence="1" id="KW-0812">Transmembrane</keyword>
<feature type="transmembrane region" description="Helical" evidence="1">
    <location>
        <begin position="254"/>
        <end position="274"/>
    </location>
</feature>
<dbReference type="InterPro" id="IPR002656">
    <property type="entry name" value="Acyl_transf_3_dom"/>
</dbReference>
<dbReference type="PANTHER" id="PTHR23028:SF131">
    <property type="entry name" value="BLR2367 PROTEIN"/>
    <property type="match status" value="1"/>
</dbReference>
<gene>
    <name evidence="3" type="ORF">J2X15_000902</name>
</gene>
<dbReference type="RefSeq" id="WP_310339835.1">
    <property type="nucleotide sequence ID" value="NZ_JAVDXO010000002.1"/>
</dbReference>
<evidence type="ECO:0000313" key="3">
    <source>
        <dbReference type="EMBL" id="MDR7305624.1"/>
    </source>
</evidence>
<feature type="transmembrane region" description="Helical" evidence="1">
    <location>
        <begin position="194"/>
        <end position="213"/>
    </location>
</feature>
<feature type="transmembrane region" description="Helical" evidence="1">
    <location>
        <begin position="134"/>
        <end position="156"/>
    </location>
</feature>
<keyword evidence="1" id="KW-1133">Transmembrane helix</keyword>
<feature type="transmembrane region" description="Helical" evidence="1">
    <location>
        <begin position="12"/>
        <end position="31"/>
    </location>
</feature>
<reference evidence="3 4" key="1">
    <citation type="submission" date="2023-07" db="EMBL/GenBank/DDBJ databases">
        <title>Sorghum-associated microbial communities from plants grown in Nebraska, USA.</title>
        <authorList>
            <person name="Schachtman D."/>
        </authorList>
    </citation>
    <scope>NUCLEOTIDE SEQUENCE [LARGE SCALE GENOMIC DNA]</scope>
    <source>
        <strain evidence="3 4">BE308</strain>
    </source>
</reference>
<accession>A0ABU1ZJA2</accession>
<evidence type="ECO:0000256" key="1">
    <source>
        <dbReference type="SAM" id="Phobius"/>
    </source>
</evidence>
<proteinExistence type="predicted"/>
<dbReference type="Pfam" id="PF01757">
    <property type="entry name" value="Acyl_transf_3"/>
    <property type="match status" value="1"/>
</dbReference>
<protein>
    <submittedName>
        <fullName evidence="3">Exopolysaccharide production protein ExoZ</fullName>
    </submittedName>
</protein>
<feature type="transmembrane region" description="Helical" evidence="1">
    <location>
        <begin position="85"/>
        <end position="105"/>
    </location>
</feature>
<comment type="caution">
    <text evidence="3">The sequence shown here is derived from an EMBL/GenBank/DDBJ whole genome shotgun (WGS) entry which is preliminary data.</text>
</comment>
<dbReference type="PANTHER" id="PTHR23028">
    <property type="entry name" value="ACETYLTRANSFERASE"/>
    <property type="match status" value="1"/>
</dbReference>